<dbReference type="PANTHER" id="PTHR22604:SF105">
    <property type="entry name" value="TRANS-1,2-DIHYDROBENZENE-1,2-DIOL DEHYDROGENASE"/>
    <property type="match status" value="1"/>
</dbReference>
<evidence type="ECO:0000313" key="5">
    <source>
        <dbReference type="EMBL" id="SPE20878.1"/>
    </source>
</evidence>
<evidence type="ECO:0000259" key="3">
    <source>
        <dbReference type="Pfam" id="PF01408"/>
    </source>
</evidence>
<sequence length="400" mass="43509">MRWTLEASVLAASVGLTPDPRSLFSNLCSLLSAFCFIVDPMSITRREFAKLGALGLAARFAPPLFAQPAEHQTGYAIIGLGRIASHFMPGIRATTNSKVTALVSGHRDKALRIAADYGVPESSVYSYENFDSIASNKQVDAVYVALPNSMHAEYTIRAAKGGKHVLCEKPMATSVADCESMIAACKSAGVKLMIAYRCHYEPTNLKAVSLIRSGALGQVQAIESAFGFNSDPGEWRLDKKMSGGGPLVDVGIYSLNATRYLTGEEPEHFAAFTSVIDHDGRFNTVEENISWTMRFPSGIVAACNTTYGAQMNGSFKVHGSKGWIEAEPAFNYDGLHLRAEYSGTRLDEPNPARDPYQFQAQAEHFSHCVQNGLEPKTPGEEGLRDMRYIAEIYRAAGLSL</sequence>
<evidence type="ECO:0000256" key="2">
    <source>
        <dbReference type="ARBA" id="ARBA00023002"/>
    </source>
</evidence>
<dbReference type="GO" id="GO:0016491">
    <property type="term" value="F:oxidoreductase activity"/>
    <property type="evidence" value="ECO:0007669"/>
    <property type="project" value="UniProtKB-KW"/>
</dbReference>
<evidence type="ECO:0000256" key="1">
    <source>
        <dbReference type="ARBA" id="ARBA00010928"/>
    </source>
</evidence>
<evidence type="ECO:0000313" key="6">
    <source>
        <dbReference type="Proteomes" id="UP000239735"/>
    </source>
</evidence>
<dbReference type="Gene3D" id="3.40.50.720">
    <property type="entry name" value="NAD(P)-binding Rossmann-like Domain"/>
    <property type="match status" value="1"/>
</dbReference>
<dbReference type="InterPro" id="IPR050984">
    <property type="entry name" value="Gfo/Idh/MocA_domain"/>
</dbReference>
<dbReference type="InterPro" id="IPR008354">
    <property type="entry name" value="Glc-Fru_OxRdtase_bac"/>
</dbReference>
<proteinExistence type="inferred from homology"/>
<reference evidence="6" key="1">
    <citation type="submission" date="2018-02" db="EMBL/GenBank/DDBJ databases">
        <authorList>
            <person name="Hausmann B."/>
        </authorList>
    </citation>
    <scope>NUCLEOTIDE SEQUENCE [LARGE SCALE GENOMIC DNA]</scope>
    <source>
        <strain evidence="6">Peat soil MAG SbA5</strain>
    </source>
</reference>
<accession>A0A2N9LC90</accession>
<evidence type="ECO:0000259" key="4">
    <source>
        <dbReference type="Pfam" id="PF22725"/>
    </source>
</evidence>
<organism evidence="5 6">
    <name type="scientific">Candidatus Sulfuritelmatomonas gaucii</name>
    <dbReference type="NCBI Taxonomy" id="2043161"/>
    <lineage>
        <taxon>Bacteria</taxon>
        <taxon>Pseudomonadati</taxon>
        <taxon>Acidobacteriota</taxon>
        <taxon>Terriglobia</taxon>
        <taxon>Terriglobales</taxon>
        <taxon>Acidobacteriaceae</taxon>
        <taxon>Candidatus Sulfuritelmatomonas</taxon>
    </lineage>
</organism>
<feature type="domain" description="GFO/IDH/MocA-like oxidoreductase" evidence="4">
    <location>
        <begin position="206"/>
        <end position="325"/>
    </location>
</feature>
<dbReference type="InterPro" id="IPR055170">
    <property type="entry name" value="GFO_IDH_MocA-like_dom"/>
</dbReference>
<gene>
    <name evidence="5" type="ORF">SBA5_30083</name>
</gene>
<dbReference type="Proteomes" id="UP000239735">
    <property type="component" value="Unassembled WGS sequence"/>
</dbReference>
<dbReference type="InterPro" id="IPR000683">
    <property type="entry name" value="Gfo/Idh/MocA-like_OxRdtase_N"/>
</dbReference>
<dbReference type="InterPro" id="IPR036291">
    <property type="entry name" value="NAD(P)-bd_dom_sf"/>
</dbReference>
<dbReference type="Gene3D" id="3.30.360.10">
    <property type="entry name" value="Dihydrodipicolinate Reductase, domain 2"/>
    <property type="match status" value="1"/>
</dbReference>
<protein>
    <submittedName>
        <fullName evidence="5">Oxidoreductase domain protein</fullName>
    </submittedName>
</protein>
<comment type="similarity">
    <text evidence="1">Belongs to the Gfo/Idh/MocA family.</text>
</comment>
<dbReference type="Pfam" id="PF01408">
    <property type="entry name" value="GFO_IDH_MocA"/>
    <property type="match status" value="1"/>
</dbReference>
<dbReference type="EMBL" id="OKRB01000086">
    <property type="protein sequence ID" value="SPE20878.1"/>
    <property type="molecule type" value="Genomic_DNA"/>
</dbReference>
<dbReference type="SUPFAM" id="SSF51735">
    <property type="entry name" value="NAD(P)-binding Rossmann-fold domains"/>
    <property type="match status" value="1"/>
</dbReference>
<feature type="domain" description="Gfo/Idh/MocA-like oxidoreductase N-terminal" evidence="3">
    <location>
        <begin position="75"/>
        <end position="196"/>
    </location>
</feature>
<dbReference type="PRINTS" id="PR01775">
    <property type="entry name" value="GLFROXRDTASE"/>
</dbReference>
<dbReference type="SUPFAM" id="SSF55347">
    <property type="entry name" value="Glyceraldehyde-3-phosphate dehydrogenase-like, C-terminal domain"/>
    <property type="match status" value="1"/>
</dbReference>
<name>A0A2N9LC90_9BACT</name>
<keyword evidence="2" id="KW-0560">Oxidoreductase</keyword>
<dbReference type="PANTHER" id="PTHR22604">
    <property type="entry name" value="OXIDOREDUCTASES"/>
    <property type="match status" value="1"/>
</dbReference>
<dbReference type="AlphaFoldDB" id="A0A2N9LC90"/>
<dbReference type="Pfam" id="PF22725">
    <property type="entry name" value="GFO_IDH_MocA_C3"/>
    <property type="match status" value="1"/>
</dbReference>
<dbReference type="GO" id="GO:0000166">
    <property type="term" value="F:nucleotide binding"/>
    <property type="evidence" value="ECO:0007669"/>
    <property type="project" value="InterPro"/>
</dbReference>